<evidence type="ECO:0000313" key="2">
    <source>
        <dbReference type="Proteomes" id="UP000228945"/>
    </source>
</evidence>
<accession>A0A2D2ASM0</accession>
<protein>
    <recommendedName>
        <fullName evidence="3">Ribosomal protein S1</fullName>
    </recommendedName>
</protein>
<reference evidence="1 2" key="1">
    <citation type="submission" date="2017-10" db="EMBL/GenBank/DDBJ databases">
        <title>Genome sequence of Caulobacter mirabilis FWC38.</title>
        <authorList>
            <person name="Fiebig A."/>
            <person name="Crosson S."/>
        </authorList>
    </citation>
    <scope>NUCLEOTIDE SEQUENCE [LARGE SCALE GENOMIC DNA]</scope>
    <source>
        <strain evidence="1 2">FWC 38</strain>
    </source>
</reference>
<dbReference type="KEGG" id="cmb:CSW64_00465"/>
<evidence type="ECO:0000313" key="1">
    <source>
        <dbReference type="EMBL" id="ATQ40986.1"/>
    </source>
</evidence>
<dbReference type="RefSeq" id="WP_099620243.1">
    <property type="nucleotide sequence ID" value="NZ_CP024201.1"/>
</dbReference>
<dbReference type="AlphaFoldDB" id="A0A2D2ASM0"/>
<dbReference type="Pfam" id="PF20099">
    <property type="entry name" value="DUF6489"/>
    <property type="match status" value="1"/>
</dbReference>
<dbReference type="OrthoDB" id="5740990at2"/>
<organism evidence="1 2">
    <name type="scientific">Caulobacter mirabilis</name>
    <dbReference type="NCBI Taxonomy" id="69666"/>
    <lineage>
        <taxon>Bacteria</taxon>
        <taxon>Pseudomonadati</taxon>
        <taxon>Pseudomonadota</taxon>
        <taxon>Alphaproteobacteria</taxon>
        <taxon>Caulobacterales</taxon>
        <taxon>Caulobacteraceae</taxon>
        <taxon>Caulobacter</taxon>
    </lineage>
</organism>
<keyword evidence="2" id="KW-1185">Reference proteome</keyword>
<proteinExistence type="predicted"/>
<dbReference type="Proteomes" id="UP000228945">
    <property type="component" value="Chromosome"/>
</dbReference>
<dbReference type="InterPro" id="IPR045502">
    <property type="entry name" value="DUF6489"/>
</dbReference>
<dbReference type="EMBL" id="CP024201">
    <property type="protein sequence ID" value="ATQ40986.1"/>
    <property type="molecule type" value="Genomic_DNA"/>
</dbReference>
<sequence>MKVTIEIDCTPVEARTFLGLPDVSALNDHLVEEMQKRMEANMAALAPDELMKNWMAFGAGAQEQFRKLMTAATGSAGFGTKPSE</sequence>
<gene>
    <name evidence="1" type="ORF">CSW64_00465</name>
</gene>
<name>A0A2D2ASM0_9CAUL</name>
<evidence type="ECO:0008006" key="3">
    <source>
        <dbReference type="Google" id="ProtNLM"/>
    </source>
</evidence>